<gene>
    <name evidence="2" type="ORF">SLS55_004768</name>
</gene>
<feature type="region of interest" description="Disordered" evidence="1">
    <location>
        <begin position="1"/>
        <end position="94"/>
    </location>
</feature>
<accession>A0ABR3CKB8</accession>
<keyword evidence="3" id="KW-1185">Reference proteome</keyword>
<dbReference type="RefSeq" id="XP_066634101.1">
    <property type="nucleotide sequence ID" value="XM_066776220.1"/>
</dbReference>
<evidence type="ECO:0000256" key="1">
    <source>
        <dbReference type="SAM" id="MobiDB-lite"/>
    </source>
</evidence>
<organism evidence="2 3">
    <name type="scientific">Diplodia seriata</name>
    <dbReference type="NCBI Taxonomy" id="420778"/>
    <lineage>
        <taxon>Eukaryota</taxon>
        <taxon>Fungi</taxon>
        <taxon>Dikarya</taxon>
        <taxon>Ascomycota</taxon>
        <taxon>Pezizomycotina</taxon>
        <taxon>Dothideomycetes</taxon>
        <taxon>Dothideomycetes incertae sedis</taxon>
        <taxon>Botryosphaeriales</taxon>
        <taxon>Botryosphaeriaceae</taxon>
        <taxon>Diplodia</taxon>
    </lineage>
</organism>
<proteinExistence type="predicted"/>
<dbReference type="Proteomes" id="UP001430584">
    <property type="component" value="Unassembled WGS sequence"/>
</dbReference>
<name>A0ABR3CKB8_9PEZI</name>
<dbReference type="EMBL" id="JAJVCZ030000004">
    <property type="protein sequence ID" value="KAL0261072.1"/>
    <property type="molecule type" value="Genomic_DNA"/>
</dbReference>
<feature type="region of interest" description="Disordered" evidence="1">
    <location>
        <begin position="204"/>
        <end position="235"/>
    </location>
</feature>
<reference evidence="2 3" key="1">
    <citation type="submission" date="2024-02" db="EMBL/GenBank/DDBJ databases">
        <title>De novo assembly and annotation of 12 fungi associated with fruit tree decline syndrome in Ontario, Canada.</title>
        <authorList>
            <person name="Sulman M."/>
            <person name="Ellouze W."/>
            <person name="Ilyukhin E."/>
        </authorList>
    </citation>
    <scope>NUCLEOTIDE SEQUENCE [LARGE SCALE GENOMIC DNA]</scope>
    <source>
        <strain evidence="2 3">FDS-637</strain>
    </source>
</reference>
<dbReference type="GeneID" id="92008853"/>
<evidence type="ECO:0000313" key="3">
    <source>
        <dbReference type="Proteomes" id="UP001430584"/>
    </source>
</evidence>
<feature type="compositionally biased region" description="Acidic residues" evidence="1">
    <location>
        <begin position="206"/>
        <end position="235"/>
    </location>
</feature>
<sequence length="235" mass="26286">MPPQTPPASDSGYETGGNAEEEDFYAHNAPPSPCTPELFPTPPRQRMQRKAAEQQAAADAAAAEHLRQRLLAEQRNSRVRANTTLSQESSSQASSSYDIILADEVAAARRKEQEALEAKHDAEYFKRVTDQSISGFGIHAVQEGLKDLKMRTEPLAKRLEDNKWLKQKKPVGSPEELHCPCWNYPDNGWRFCIFHEEENIGRMAAEEGEDEDEDEAVVVDEDEVDDEEDGGVFIG</sequence>
<feature type="compositionally biased region" description="Pro residues" evidence="1">
    <location>
        <begin position="30"/>
        <end position="43"/>
    </location>
</feature>
<comment type="caution">
    <text evidence="2">The sequence shown here is derived from an EMBL/GenBank/DDBJ whole genome shotgun (WGS) entry which is preliminary data.</text>
</comment>
<evidence type="ECO:0000313" key="2">
    <source>
        <dbReference type="EMBL" id="KAL0261072.1"/>
    </source>
</evidence>
<feature type="compositionally biased region" description="Basic and acidic residues" evidence="1">
    <location>
        <begin position="62"/>
        <end position="76"/>
    </location>
</feature>
<protein>
    <submittedName>
        <fullName evidence="2">Uncharacterized protein</fullName>
    </submittedName>
</protein>